<dbReference type="OrthoDB" id="2405765at2759"/>
<comment type="caution">
    <text evidence="2">The sequence shown here is derived from an EMBL/GenBank/DDBJ whole genome shotgun (WGS) entry which is preliminary data.</text>
</comment>
<protein>
    <submittedName>
        <fullName evidence="2">630_t:CDS:1</fullName>
    </submittedName>
</protein>
<evidence type="ECO:0000313" key="2">
    <source>
        <dbReference type="EMBL" id="CAI2175814.1"/>
    </source>
</evidence>
<dbReference type="Proteomes" id="UP001153678">
    <property type="component" value="Unassembled WGS sequence"/>
</dbReference>
<dbReference type="PROSITE" id="PS50011">
    <property type="entry name" value="PROTEIN_KINASE_DOM"/>
    <property type="match status" value="1"/>
</dbReference>
<reference evidence="2" key="1">
    <citation type="submission" date="2022-08" db="EMBL/GenBank/DDBJ databases">
        <authorList>
            <person name="Kallberg Y."/>
            <person name="Tangrot J."/>
            <person name="Rosling A."/>
        </authorList>
    </citation>
    <scope>NUCLEOTIDE SEQUENCE</scope>
    <source>
        <strain evidence="2">Wild A</strain>
    </source>
</reference>
<evidence type="ECO:0000259" key="1">
    <source>
        <dbReference type="PROSITE" id="PS50011"/>
    </source>
</evidence>
<dbReference type="PANTHER" id="PTHR44329">
    <property type="entry name" value="SERINE/THREONINE-PROTEIN KINASE TNNI3K-RELATED"/>
    <property type="match status" value="1"/>
</dbReference>
<dbReference type="GO" id="GO:0004674">
    <property type="term" value="F:protein serine/threonine kinase activity"/>
    <property type="evidence" value="ECO:0007669"/>
    <property type="project" value="TreeGrafter"/>
</dbReference>
<dbReference type="InterPro" id="IPR051681">
    <property type="entry name" value="Ser/Thr_Kinases-Pseudokinases"/>
</dbReference>
<name>A0A9W4WP50_9GLOM</name>
<proteinExistence type="predicted"/>
<dbReference type="GO" id="GO:0005524">
    <property type="term" value="F:ATP binding"/>
    <property type="evidence" value="ECO:0007669"/>
    <property type="project" value="InterPro"/>
</dbReference>
<dbReference type="AlphaFoldDB" id="A0A9W4WP50"/>
<dbReference type="InterPro" id="IPR020635">
    <property type="entry name" value="Tyr_kinase_cat_dom"/>
</dbReference>
<dbReference type="InterPro" id="IPR001245">
    <property type="entry name" value="Ser-Thr/Tyr_kinase_cat_dom"/>
</dbReference>
<dbReference type="SUPFAM" id="SSF56112">
    <property type="entry name" value="Protein kinase-like (PK-like)"/>
    <property type="match status" value="1"/>
</dbReference>
<dbReference type="SMART" id="SM00219">
    <property type="entry name" value="TyrKc"/>
    <property type="match status" value="1"/>
</dbReference>
<organism evidence="2 3">
    <name type="scientific">Funneliformis geosporum</name>
    <dbReference type="NCBI Taxonomy" id="1117311"/>
    <lineage>
        <taxon>Eukaryota</taxon>
        <taxon>Fungi</taxon>
        <taxon>Fungi incertae sedis</taxon>
        <taxon>Mucoromycota</taxon>
        <taxon>Glomeromycotina</taxon>
        <taxon>Glomeromycetes</taxon>
        <taxon>Glomerales</taxon>
        <taxon>Glomeraceae</taxon>
        <taxon>Funneliformis</taxon>
    </lineage>
</organism>
<gene>
    <name evidence="2" type="ORF">FWILDA_LOCUS7279</name>
</gene>
<dbReference type="EMBL" id="CAMKVN010001415">
    <property type="protein sequence ID" value="CAI2175814.1"/>
    <property type="molecule type" value="Genomic_DNA"/>
</dbReference>
<evidence type="ECO:0000313" key="3">
    <source>
        <dbReference type="Proteomes" id="UP001153678"/>
    </source>
</evidence>
<sequence>MKLIHRDFHSGNILQDISIDGTIKTFVADLGLCRPVNRTLKSISEERDVYGVLSYIAPEILRRTHDYSEASDIYGFGMLMWEVLHDKPPFHNVPHDVLLALDICKGVRPKMERRAPKWYINLMINCWDSDPSKRPEILEIRKTIQSRYCDALDRDLAAEYLLTGNINNGFSQTSHPEAIFASRLLNFSNLPDSGEVLDISEYSSYFCDDEQQVEDETNKEVDYITRAFDESLSFVEFLSGKLKKAFGPSVTEQK</sequence>
<accession>A0A9W4WP50</accession>
<keyword evidence="3" id="KW-1185">Reference proteome</keyword>
<dbReference type="InterPro" id="IPR000719">
    <property type="entry name" value="Prot_kinase_dom"/>
</dbReference>
<dbReference type="InterPro" id="IPR011009">
    <property type="entry name" value="Kinase-like_dom_sf"/>
</dbReference>
<dbReference type="GO" id="GO:0004713">
    <property type="term" value="F:protein tyrosine kinase activity"/>
    <property type="evidence" value="ECO:0007669"/>
    <property type="project" value="InterPro"/>
</dbReference>
<feature type="domain" description="Protein kinase" evidence="1">
    <location>
        <begin position="1"/>
        <end position="148"/>
    </location>
</feature>
<dbReference type="Pfam" id="PF07714">
    <property type="entry name" value="PK_Tyr_Ser-Thr"/>
    <property type="match status" value="1"/>
</dbReference>
<dbReference type="Gene3D" id="1.10.510.10">
    <property type="entry name" value="Transferase(Phosphotransferase) domain 1"/>
    <property type="match status" value="1"/>
</dbReference>